<dbReference type="Gene3D" id="1.20.120.330">
    <property type="entry name" value="Nucleotidyltransferases domain 2"/>
    <property type="match status" value="2"/>
</dbReference>
<dbReference type="SUPFAM" id="SSF81593">
    <property type="entry name" value="Nucleotidyltransferase substrate binding subunit/domain"/>
    <property type="match status" value="2"/>
</dbReference>
<dbReference type="Gene3D" id="1.20.120.1510">
    <property type="match status" value="1"/>
</dbReference>
<keyword evidence="6" id="KW-0511">Multifunctional enzyme</keyword>
<evidence type="ECO:0000256" key="2">
    <source>
        <dbReference type="ARBA" id="ARBA00022695"/>
    </source>
</evidence>
<feature type="domain" description="PII-uridylyltransferase/Glutamine-synthetase adenylyltransferase" evidence="8">
    <location>
        <begin position="309"/>
        <end position="445"/>
    </location>
</feature>
<accession>A0ABN1GSC7</accession>
<dbReference type="Proteomes" id="UP001501352">
    <property type="component" value="Unassembled WGS sequence"/>
</dbReference>
<evidence type="ECO:0000256" key="3">
    <source>
        <dbReference type="ARBA" id="ARBA00022741"/>
    </source>
</evidence>
<feature type="domain" description="Glutamate-ammonia ligase adenylyltransferase repeated" evidence="7">
    <location>
        <begin position="560"/>
        <end position="796"/>
    </location>
</feature>
<comment type="caution">
    <text evidence="9">The sequence shown here is derived from an EMBL/GenBank/DDBJ whole genome shotgun (WGS) entry which is preliminary data.</text>
</comment>
<dbReference type="Pfam" id="PF08335">
    <property type="entry name" value="GlnD_UR_UTase"/>
    <property type="match status" value="1"/>
</dbReference>
<dbReference type="Pfam" id="PF03710">
    <property type="entry name" value="GlnE"/>
    <property type="match status" value="2"/>
</dbReference>
<dbReference type="InterPro" id="IPR043519">
    <property type="entry name" value="NT_sf"/>
</dbReference>
<evidence type="ECO:0000256" key="1">
    <source>
        <dbReference type="ARBA" id="ARBA00022679"/>
    </source>
</evidence>
<evidence type="ECO:0000259" key="7">
    <source>
        <dbReference type="Pfam" id="PF03710"/>
    </source>
</evidence>
<dbReference type="NCBIfam" id="NF010706">
    <property type="entry name" value="PRK14108.1"/>
    <property type="match status" value="1"/>
</dbReference>
<dbReference type="EMBL" id="BAAAGA010000002">
    <property type="protein sequence ID" value="GAA0617925.1"/>
    <property type="molecule type" value="Genomic_DNA"/>
</dbReference>
<evidence type="ECO:0000259" key="8">
    <source>
        <dbReference type="Pfam" id="PF08335"/>
    </source>
</evidence>
<dbReference type="RefSeq" id="WP_343791608.1">
    <property type="nucleotide sequence ID" value="NZ_BAAAGA010000002.1"/>
</dbReference>
<evidence type="ECO:0000313" key="9">
    <source>
        <dbReference type="EMBL" id="GAA0617925.1"/>
    </source>
</evidence>
<keyword evidence="3" id="KW-0547">Nucleotide-binding</keyword>
<keyword evidence="4" id="KW-0067">ATP-binding</keyword>
<organism evidence="9 10">
    <name type="scientific">Brevundimonas kwangchunensis</name>
    <dbReference type="NCBI Taxonomy" id="322163"/>
    <lineage>
        <taxon>Bacteria</taxon>
        <taxon>Pseudomonadati</taxon>
        <taxon>Pseudomonadota</taxon>
        <taxon>Alphaproteobacteria</taxon>
        <taxon>Caulobacterales</taxon>
        <taxon>Caulobacteraceae</taxon>
        <taxon>Brevundimonas</taxon>
    </lineage>
</organism>
<evidence type="ECO:0000256" key="5">
    <source>
        <dbReference type="ARBA" id="ARBA00022842"/>
    </source>
</evidence>
<evidence type="ECO:0000256" key="4">
    <source>
        <dbReference type="ARBA" id="ARBA00022840"/>
    </source>
</evidence>
<protein>
    <submittedName>
        <fullName evidence="9">Bifunctional [glutamine synthetase] adenylyltransferase/[glutamine synthetase]-adenylyl-L-tyrosine phosphorylase</fullName>
    </submittedName>
</protein>
<dbReference type="Gene3D" id="3.30.460.10">
    <property type="entry name" value="Beta Polymerase, domain 2"/>
    <property type="match status" value="2"/>
</dbReference>
<dbReference type="CDD" id="cd05401">
    <property type="entry name" value="NT_GlnE_GlnD_like"/>
    <property type="match status" value="2"/>
</dbReference>
<proteinExistence type="predicted"/>
<dbReference type="InterPro" id="IPR013546">
    <property type="entry name" value="PII_UdlTrfase/GS_AdlTrfase"/>
</dbReference>
<evidence type="ECO:0000256" key="6">
    <source>
        <dbReference type="ARBA" id="ARBA00023268"/>
    </source>
</evidence>
<keyword evidence="5" id="KW-0460">Magnesium</keyword>
<evidence type="ECO:0000313" key="10">
    <source>
        <dbReference type="Proteomes" id="UP001501352"/>
    </source>
</evidence>
<dbReference type="NCBIfam" id="NF008292">
    <property type="entry name" value="PRK11072.1"/>
    <property type="match status" value="1"/>
</dbReference>
<keyword evidence="2 9" id="KW-0548">Nucleotidyltransferase</keyword>
<dbReference type="PANTHER" id="PTHR30621:SF0">
    <property type="entry name" value="BIFUNCTIONAL GLUTAMINE SYNTHETASE ADENYLYLTRANSFERASE_ADENYLYL-REMOVING ENZYME"/>
    <property type="match status" value="1"/>
</dbReference>
<dbReference type="PANTHER" id="PTHR30621">
    <property type="entry name" value="GLUTAMINE SYNTHETASE ADENYLYLTRANSFERASE"/>
    <property type="match status" value="1"/>
</dbReference>
<keyword evidence="10" id="KW-1185">Reference proteome</keyword>
<dbReference type="InterPro" id="IPR005190">
    <property type="entry name" value="GlnE_rpt_dom"/>
</dbReference>
<sequence>MRLQPCGPVLDADAAARAHERLSEVATEAGWSAELEAAWPALAPAFAASPYLFGLARRWPEHLRLLLVGGPDARLADLLARTDALTGGADEARVPLRKMKGELHLLTALADLGGLWDLDQVTGALSRFADASARAALRAVAHDQRERGKLTSAPDDPRGPIPGLFGLAMGKHGADELNYSSDIDISLFWSPEVLEPVLDGVEPQRFVDRVAHAFSGLMQERTGDGYVFRVDLRLRPDPSSTPPVVAVPFALTYYEGVGQNWERAAFIKARAMLGDEAEGRDFLKALIPFIWRRSLDYPAILDIQSIKRQIHVHKTGEGLEAAGANLKLGRGGIREIEFFAQTQQLILGGRDPALRTPRTVDALAALREAGHVTAEVCTELTAAYVELRGLEHRVQMLDDEQTHSLPLDPTRRSAVGALAGEGDLAAFDRRVEALLVGVNRRYGELFEGEEQLSSPYGSLVFTGVENDPETLKTLAHMGFTEPATVADTIRSWHHGRILATRSARGRELFTRLAPRLLTAMADTGTADDAFRRFAVFFAGLSGGVQVQALFLAQPKLFDLVVGVMAFAPRLARTLGRYPAALDSMLDARFERSIDEDSGVADLMAAEAGASADFEGAMNAVRRIHRDQKFRIGIQTLTGRAGPEAAGRAWTALADAVMAALAPAAMAETERQGGALPGGAVAVVALGKAGSREMTASSDLDLMTLYDAPAEAMSDSKGWAAGVFFSRFTQRLIAALSAHTAEGGLYEVDMRLRPGAAKGPVSLRLSSLEEYYATEGDTWEFMALTRARVVWASDAAFADRVAASLQAILRRPRPDADIRADARRMRDLMARERPGHGAWDLKLAPGGQVDAEFVAQTGQLVEAAGGGSLTASTLDALKDQPALAEAWRLQQALNQVMAAAFDDKVDPTVEPERFRQLLAEAGGQPDFPALEAHLRAVRAAAREAFETSLPALRDGD</sequence>
<dbReference type="SUPFAM" id="SSF81301">
    <property type="entry name" value="Nucleotidyltransferase"/>
    <property type="match status" value="2"/>
</dbReference>
<name>A0ABN1GSC7_9CAUL</name>
<dbReference type="InterPro" id="IPR023057">
    <property type="entry name" value="GlnE"/>
</dbReference>
<gene>
    <name evidence="9" type="ORF">GCM10009422_11510</name>
</gene>
<keyword evidence="1" id="KW-0808">Transferase</keyword>
<feature type="domain" description="Glutamate-ammonia ligase adenylyltransferase repeated" evidence="7">
    <location>
        <begin position="42"/>
        <end position="284"/>
    </location>
</feature>
<reference evidence="9 10" key="1">
    <citation type="journal article" date="2019" name="Int. J. Syst. Evol. Microbiol.">
        <title>The Global Catalogue of Microorganisms (GCM) 10K type strain sequencing project: providing services to taxonomists for standard genome sequencing and annotation.</title>
        <authorList>
            <consortium name="The Broad Institute Genomics Platform"/>
            <consortium name="The Broad Institute Genome Sequencing Center for Infectious Disease"/>
            <person name="Wu L."/>
            <person name="Ma J."/>
        </authorList>
    </citation>
    <scope>NUCLEOTIDE SEQUENCE [LARGE SCALE GENOMIC DNA]</scope>
    <source>
        <strain evidence="9 10">JCM 12928</strain>
    </source>
</reference>
<dbReference type="GO" id="GO:0016779">
    <property type="term" value="F:nucleotidyltransferase activity"/>
    <property type="evidence" value="ECO:0007669"/>
    <property type="project" value="UniProtKB-KW"/>
</dbReference>